<accession>A0A8J7MJC8</accession>
<protein>
    <submittedName>
        <fullName evidence="1">Uncharacterized protein</fullName>
    </submittedName>
</protein>
<evidence type="ECO:0000313" key="2">
    <source>
        <dbReference type="Proteomes" id="UP000624703"/>
    </source>
</evidence>
<keyword evidence="2" id="KW-1185">Reference proteome</keyword>
<organism evidence="1 2">
    <name type="scientific">Persicirhabdus sediminis</name>
    <dbReference type="NCBI Taxonomy" id="454144"/>
    <lineage>
        <taxon>Bacteria</taxon>
        <taxon>Pseudomonadati</taxon>
        <taxon>Verrucomicrobiota</taxon>
        <taxon>Verrucomicrobiia</taxon>
        <taxon>Verrucomicrobiales</taxon>
        <taxon>Verrucomicrobiaceae</taxon>
        <taxon>Persicirhabdus</taxon>
    </lineage>
</organism>
<reference evidence="1" key="1">
    <citation type="submission" date="2021-01" db="EMBL/GenBank/DDBJ databases">
        <title>Modified the classification status of verrucomicrobia.</title>
        <authorList>
            <person name="Feng X."/>
        </authorList>
    </citation>
    <scope>NUCLEOTIDE SEQUENCE</scope>
    <source>
        <strain evidence="1">_KCTC 22039</strain>
    </source>
</reference>
<dbReference type="AlphaFoldDB" id="A0A8J7MJC8"/>
<dbReference type="Proteomes" id="UP000624703">
    <property type="component" value="Unassembled WGS sequence"/>
</dbReference>
<comment type="caution">
    <text evidence="1">The sequence shown here is derived from an EMBL/GenBank/DDBJ whole genome shotgun (WGS) entry which is preliminary data.</text>
</comment>
<proteinExistence type="predicted"/>
<gene>
    <name evidence="1" type="ORF">JIN82_13005</name>
</gene>
<dbReference type="RefSeq" id="WP_200312089.1">
    <property type="nucleotide sequence ID" value="NZ_JAENIM010000043.1"/>
</dbReference>
<dbReference type="EMBL" id="JAENIM010000043">
    <property type="protein sequence ID" value="MBK1792073.1"/>
    <property type="molecule type" value="Genomic_DNA"/>
</dbReference>
<sequence>MKISKRKLRYPISPSLYQYLTHYRRYIDIPIVYDDMLRFTGAMPYENPDGEETLWLTVMYPHEVREEIYPKLKRIYAELKIGGDMIMSDHLVIDRVDYGEFGNSRPFRVRITNKFNDNSDYFYVKAVDASRIYGLELEHILSPNKIHYILKANTLIESHIAGVPGNVFIKEYLPRENTNRVRIAKEFVKFNERCFLRLLGDMRSVNYVIDITPDFEEIQYRVRPIDFDQQSYEGNSHVYMAYRCLTNRDVAKLSFTELNRPSISQYAREERMQTINRAATESQRLTALMKIMARDELSPPAKLKSLSEQLNEIHHTDVFTNCTSMGDLTRIHIDKVLQQT</sequence>
<evidence type="ECO:0000313" key="1">
    <source>
        <dbReference type="EMBL" id="MBK1792073.1"/>
    </source>
</evidence>
<name>A0A8J7MJC8_9BACT</name>